<name>A0A5C3KB27_COPMA</name>
<accession>A0A5C3KB27</accession>
<evidence type="ECO:0000313" key="4">
    <source>
        <dbReference type="Proteomes" id="UP000307440"/>
    </source>
</evidence>
<feature type="signal peptide" evidence="2">
    <location>
        <begin position="1"/>
        <end position="26"/>
    </location>
</feature>
<evidence type="ECO:0000256" key="1">
    <source>
        <dbReference type="SAM" id="MobiDB-lite"/>
    </source>
</evidence>
<gene>
    <name evidence="3" type="ORF">FA15DRAFT_365740</name>
</gene>
<dbReference type="Proteomes" id="UP000307440">
    <property type="component" value="Unassembled WGS sequence"/>
</dbReference>
<evidence type="ECO:0000256" key="2">
    <source>
        <dbReference type="SAM" id="SignalP"/>
    </source>
</evidence>
<dbReference type="EMBL" id="ML210578">
    <property type="protein sequence ID" value="TFK17042.1"/>
    <property type="molecule type" value="Genomic_DNA"/>
</dbReference>
<protein>
    <submittedName>
        <fullName evidence="3">Uncharacterized protein</fullName>
    </submittedName>
</protein>
<keyword evidence="4" id="KW-1185">Reference proteome</keyword>
<feature type="region of interest" description="Disordered" evidence="1">
    <location>
        <begin position="91"/>
        <end position="134"/>
    </location>
</feature>
<dbReference type="AlphaFoldDB" id="A0A5C3KB27"/>
<feature type="chain" id="PRO_5022847545" evidence="2">
    <location>
        <begin position="27"/>
        <end position="166"/>
    </location>
</feature>
<evidence type="ECO:0000313" key="3">
    <source>
        <dbReference type="EMBL" id="TFK17042.1"/>
    </source>
</evidence>
<proteinExistence type="predicted"/>
<reference evidence="3 4" key="1">
    <citation type="journal article" date="2019" name="Nat. Ecol. Evol.">
        <title>Megaphylogeny resolves global patterns of mushroom evolution.</title>
        <authorList>
            <person name="Varga T."/>
            <person name="Krizsan K."/>
            <person name="Foldi C."/>
            <person name="Dima B."/>
            <person name="Sanchez-Garcia M."/>
            <person name="Sanchez-Ramirez S."/>
            <person name="Szollosi G.J."/>
            <person name="Szarkandi J.G."/>
            <person name="Papp V."/>
            <person name="Albert L."/>
            <person name="Andreopoulos W."/>
            <person name="Angelini C."/>
            <person name="Antonin V."/>
            <person name="Barry K.W."/>
            <person name="Bougher N.L."/>
            <person name="Buchanan P."/>
            <person name="Buyck B."/>
            <person name="Bense V."/>
            <person name="Catcheside P."/>
            <person name="Chovatia M."/>
            <person name="Cooper J."/>
            <person name="Damon W."/>
            <person name="Desjardin D."/>
            <person name="Finy P."/>
            <person name="Geml J."/>
            <person name="Haridas S."/>
            <person name="Hughes K."/>
            <person name="Justo A."/>
            <person name="Karasinski D."/>
            <person name="Kautmanova I."/>
            <person name="Kiss B."/>
            <person name="Kocsube S."/>
            <person name="Kotiranta H."/>
            <person name="LaButti K.M."/>
            <person name="Lechner B.E."/>
            <person name="Liimatainen K."/>
            <person name="Lipzen A."/>
            <person name="Lukacs Z."/>
            <person name="Mihaltcheva S."/>
            <person name="Morgado L.N."/>
            <person name="Niskanen T."/>
            <person name="Noordeloos M.E."/>
            <person name="Ohm R.A."/>
            <person name="Ortiz-Santana B."/>
            <person name="Ovrebo C."/>
            <person name="Racz N."/>
            <person name="Riley R."/>
            <person name="Savchenko A."/>
            <person name="Shiryaev A."/>
            <person name="Soop K."/>
            <person name="Spirin V."/>
            <person name="Szebenyi C."/>
            <person name="Tomsovsky M."/>
            <person name="Tulloss R.E."/>
            <person name="Uehling J."/>
            <person name="Grigoriev I.V."/>
            <person name="Vagvolgyi C."/>
            <person name="Papp T."/>
            <person name="Martin F.M."/>
            <person name="Miettinen O."/>
            <person name="Hibbett D.S."/>
            <person name="Nagy L.G."/>
        </authorList>
    </citation>
    <scope>NUCLEOTIDE SEQUENCE [LARGE SCALE GENOMIC DNA]</scope>
    <source>
        <strain evidence="3 4">CBS 121175</strain>
    </source>
</reference>
<sequence length="166" mass="18601">MARLIKMVSGCMGWAGLSMVLDAMTAAQGLRRYRSKCDIQAAWFDNRTGMTHYEVFKWRTNVSDILGRTFWLDADHCGVVGLKVKTRYQHESHIPTSEQTSQRRTHDARSSLVRPPIIGSRQRPSALKSQNPLGASIPLGVEELGTNVPRRDLTAIAQSTHQVSLR</sequence>
<organism evidence="3 4">
    <name type="scientific">Coprinopsis marcescibilis</name>
    <name type="common">Agaric fungus</name>
    <name type="synonym">Psathyrella marcescibilis</name>
    <dbReference type="NCBI Taxonomy" id="230819"/>
    <lineage>
        <taxon>Eukaryota</taxon>
        <taxon>Fungi</taxon>
        <taxon>Dikarya</taxon>
        <taxon>Basidiomycota</taxon>
        <taxon>Agaricomycotina</taxon>
        <taxon>Agaricomycetes</taxon>
        <taxon>Agaricomycetidae</taxon>
        <taxon>Agaricales</taxon>
        <taxon>Agaricineae</taxon>
        <taxon>Psathyrellaceae</taxon>
        <taxon>Coprinopsis</taxon>
    </lineage>
</organism>
<keyword evidence="2" id="KW-0732">Signal</keyword>